<dbReference type="InterPro" id="IPR001503">
    <property type="entry name" value="Glyco_trans_10"/>
</dbReference>
<keyword evidence="3" id="KW-0808">Transferase</keyword>
<evidence type="ECO:0000256" key="3">
    <source>
        <dbReference type="ARBA" id="ARBA00022679"/>
    </source>
</evidence>
<keyword evidence="2" id="KW-0328">Glycosyltransferase</keyword>
<gene>
    <name evidence="6" type="ORF">CPT75_07365</name>
</gene>
<evidence type="ECO:0000256" key="2">
    <source>
        <dbReference type="ARBA" id="ARBA00022676"/>
    </source>
</evidence>
<comment type="similarity">
    <text evidence="1">Belongs to the glycosyltransferase 10 family.</text>
</comment>
<dbReference type="Pfam" id="PF18025">
    <property type="entry name" value="FucT_N"/>
    <property type="match status" value="1"/>
</dbReference>
<dbReference type="InterPro" id="IPR038577">
    <property type="entry name" value="GT10-like_C_sf"/>
</dbReference>
<feature type="domain" description="Alpha-(1,3)-fucosyltransferase FucT N-terminal" evidence="5">
    <location>
        <begin position="61"/>
        <end position="103"/>
    </location>
</feature>
<name>A0A317G2T8_BUTFI</name>
<dbReference type="PANTHER" id="PTHR11929">
    <property type="entry name" value="ALPHA- 1,3 -FUCOSYLTRANSFERASE"/>
    <property type="match status" value="1"/>
</dbReference>
<dbReference type="Proteomes" id="UP000245488">
    <property type="component" value="Chromosome"/>
</dbReference>
<dbReference type="Pfam" id="PF00852">
    <property type="entry name" value="Glyco_transf_10"/>
    <property type="match status" value="1"/>
</dbReference>
<evidence type="ECO:0000256" key="1">
    <source>
        <dbReference type="ARBA" id="ARBA00008919"/>
    </source>
</evidence>
<protein>
    <submittedName>
        <fullName evidence="6">Uncharacterized protein</fullName>
    </submittedName>
</protein>
<feature type="domain" description="Fucosyltransferase C-terminal" evidence="4">
    <location>
        <begin position="134"/>
        <end position="287"/>
    </location>
</feature>
<dbReference type="GO" id="GO:0016020">
    <property type="term" value="C:membrane"/>
    <property type="evidence" value="ECO:0007669"/>
    <property type="project" value="InterPro"/>
</dbReference>
<dbReference type="AlphaFoldDB" id="A0A317G2T8"/>
<proteinExistence type="inferred from homology"/>
<dbReference type="InterPro" id="IPR055270">
    <property type="entry name" value="Glyco_tran_10_C"/>
</dbReference>
<dbReference type="GO" id="GO:0008417">
    <property type="term" value="F:fucosyltransferase activity"/>
    <property type="evidence" value="ECO:0007669"/>
    <property type="project" value="InterPro"/>
</dbReference>
<accession>A0A317G2T8</accession>
<evidence type="ECO:0000259" key="4">
    <source>
        <dbReference type="Pfam" id="PF00852"/>
    </source>
</evidence>
<evidence type="ECO:0000313" key="7">
    <source>
        <dbReference type="Proteomes" id="UP000245488"/>
    </source>
</evidence>
<dbReference type="PANTHER" id="PTHR11929:SF194">
    <property type="entry name" value="ALPHA-(1,3)-FUCOSYLTRANSFERASE 10"/>
    <property type="match status" value="1"/>
</dbReference>
<evidence type="ECO:0000259" key="5">
    <source>
        <dbReference type="Pfam" id="PF18025"/>
    </source>
</evidence>
<sequence length="343" mass="40943">MRRVFAIHPSIKGIVDLSKYLGFKSCITEEIIWDSNSPEFIFVSERIYTDINEWELFKKMYNPQRIFIFVSGECMTPDLNIFDYAIVFDRKLKDLDRICRIPTNYIRHRSLIKKVNDMSFENALSRVKELDFCSFIYSNPKADHIREDVFWGLMNYKHVDSLGEYLNNSGVKTTRNDKHWRELSIEMKSRYKFSIAVENAQYEGYISEKLLTSFQSHSVPIYWGDPLVVDEYNPKAFINFNEMSSISELVNHVKEIDENDELWAEMVSADWQTSEQVARVKKETEEYDLFIEHILAQSVSDAIRRPRGCWPYIYTNRFFDEKWFLKSKTKRYIRKAIHCFEKQ</sequence>
<dbReference type="SUPFAM" id="SSF53756">
    <property type="entry name" value="UDP-Glycosyltransferase/glycogen phosphorylase"/>
    <property type="match status" value="1"/>
</dbReference>
<dbReference type="Gene3D" id="3.40.50.11660">
    <property type="entry name" value="Glycosyl transferase family 10, C-terminal domain"/>
    <property type="match status" value="1"/>
</dbReference>
<evidence type="ECO:0000313" key="6">
    <source>
        <dbReference type="EMBL" id="PWT26933.1"/>
    </source>
</evidence>
<dbReference type="InterPro" id="IPR041058">
    <property type="entry name" value="FucT_N"/>
</dbReference>
<reference evidence="6 7" key="1">
    <citation type="submission" date="2017-09" db="EMBL/GenBank/DDBJ databases">
        <title>High-quality draft genome sequence of Butyrivibrio fibrisolvens INBov1, isolated from cow rumen.</title>
        <authorList>
            <person name="Rodriguez Hernaez J."/>
            <person name="Rivarola M."/>
            <person name="Paniego N."/>
            <person name="Cravero S."/>
            <person name="Ceron Cucchi M."/>
            <person name="Martinez M.C."/>
        </authorList>
    </citation>
    <scope>NUCLEOTIDE SEQUENCE [LARGE SCALE GENOMIC DNA]</scope>
    <source>
        <strain evidence="6 7">INBov1</strain>
    </source>
</reference>
<dbReference type="RefSeq" id="WP_110072588.1">
    <property type="nucleotide sequence ID" value="NZ_CM009896.1"/>
</dbReference>
<organism evidence="6 7">
    <name type="scientific">Butyrivibrio fibrisolvens</name>
    <dbReference type="NCBI Taxonomy" id="831"/>
    <lineage>
        <taxon>Bacteria</taxon>
        <taxon>Bacillati</taxon>
        <taxon>Bacillota</taxon>
        <taxon>Clostridia</taxon>
        <taxon>Lachnospirales</taxon>
        <taxon>Lachnospiraceae</taxon>
        <taxon>Butyrivibrio</taxon>
    </lineage>
</organism>
<keyword evidence="7" id="KW-1185">Reference proteome</keyword>
<dbReference type="EMBL" id="NXNG01000001">
    <property type="protein sequence ID" value="PWT26933.1"/>
    <property type="molecule type" value="Genomic_DNA"/>
</dbReference>
<comment type="caution">
    <text evidence="6">The sequence shown here is derived from an EMBL/GenBank/DDBJ whole genome shotgun (WGS) entry which is preliminary data.</text>
</comment>